<dbReference type="GO" id="GO:0046654">
    <property type="term" value="P:tetrahydrofolate biosynthetic process"/>
    <property type="evidence" value="ECO:0007669"/>
    <property type="project" value="InterPro"/>
</dbReference>
<dbReference type="GO" id="GO:0046655">
    <property type="term" value="P:folic acid metabolic process"/>
    <property type="evidence" value="ECO:0007669"/>
    <property type="project" value="TreeGrafter"/>
</dbReference>
<dbReference type="GO" id="GO:0006730">
    <property type="term" value="P:one-carbon metabolic process"/>
    <property type="evidence" value="ECO:0007669"/>
    <property type="project" value="UniProtKB-KW"/>
</dbReference>
<dbReference type="GO" id="GO:0050661">
    <property type="term" value="F:NADP binding"/>
    <property type="evidence" value="ECO:0007669"/>
    <property type="project" value="InterPro"/>
</dbReference>
<dbReference type="InterPro" id="IPR001796">
    <property type="entry name" value="DHFR_dom"/>
</dbReference>
<dbReference type="SUPFAM" id="SSF53597">
    <property type="entry name" value="Dihydrofolate reductase-like"/>
    <property type="match status" value="1"/>
</dbReference>
<sequence>MDIKPFMSIVVAMDENNTIGHNGKIPWAPLPTDHYWFLTHSTTTKDPLKRIALILGRKTFIDTIAFFKKYVPRWHFIVLTQELPGIFYEKYSNINRNQTDVVNTIDQAAYRAKELIETPDSMIESAYLFGGVIPYEQALERDYVKRIYLTRIFAKVPDCDTQVSKFDLNNFQRIKRPKDELLAEYDDKIIEENGWTYQFQVYERKNV</sequence>
<evidence type="ECO:0000259" key="7">
    <source>
        <dbReference type="PROSITE" id="PS51330"/>
    </source>
</evidence>
<dbReference type="PANTHER" id="PTHR48069:SF3">
    <property type="entry name" value="DIHYDROFOLATE REDUCTASE"/>
    <property type="match status" value="1"/>
</dbReference>
<organism evidence="8 11">
    <name type="scientific">Adineta steineri</name>
    <dbReference type="NCBI Taxonomy" id="433720"/>
    <lineage>
        <taxon>Eukaryota</taxon>
        <taxon>Metazoa</taxon>
        <taxon>Spiralia</taxon>
        <taxon>Gnathifera</taxon>
        <taxon>Rotifera</taxon>
        <taxon>Eurotatoria</taxon>
        <taxon>Bdelloidea</taxon>
        <taxon>Adinetida</taxon>
        <taxon>Adinetidae</taxon>
        <taxon>Adineta</taxon>
    </lineage>
</organism>
<evidence type="ECO:0000256" key="5">
    <source>
        <dbReference type="ARBA" id="ARBA00023002"/>
    </source>
</evidence>
<comment type="pathway">
    <text evidence="1">Cofactor biosynthesis; tetrahydrofolate biosynthesis; 5,6,7,8-tetrahydrofolate from 7,8-dihydrofolate: step 1/1.</text>
</comment>
<comment type="catalytic activity">
    <reaction evidence="6">
        <text>(6S)-5,6,7,8-tetrahydrofolate + NADP(+) = 7,8-dihydrofolate + NADPH + H(+)</text>
        <dbReference type="Rhea" id="RHEA:15009"/>
        <dbReference type="ChEBI" id="CHEBI:15378"/>
        <dbReference type="ChEBI" id="CHEBI:57451"/>
        <dbReference type="ChEBI" id="CHEBI:57453"/>
        <dbReference type="ChEBI" id="CHEBI:57783"/>
        <dbReference type="ChEBI" id="CHEBI:58349"/>
        <dbReference type="EC" id="1.5.1.3"/>
    </reaction>
</comment>
<keyword evidence="3" id="KW-0554">One-carbon metabolism</keyword>
<reference evidence="8" key="1">
    <citation type="submission" date="2021-02" db="EMBL/GenBank/DDBJ databases">
        <authorList>
            <person name="Nowell W R."/>
        </authorList>
    </citation>
    <scope>NUCLEOTIDE SEQUENCE</scope>
</reference>
<keyword evidence="5" id="KW-0560">Oxidoreductase</keyword>
<evidence type="ECO:0000256" key="2">
    <source>
        <dbReference type="ARBA" id="ARBA00012856"/>
    </source>
</evidence>
<accession>A0A814EXU6</accession>
<evidence type="ECO:0000256" key="3">
    <source>
        <dbReference type="ARBA" id="ARBA00022563"/>
    </source>
</evidence>
<keyword evidence="10" id="KW-1185">Reference proteome</keyword>
<protein>
    <recommendedName>
        <fullName evidence="2">dihydrofolate reductase</fullName>
        <ecNumber evidence="2">1.5.1.3</ecNumber>
    </recommendedName>
</protein>
<dbReference type="PANTHER" id="PTHR48069">
    <property type="entry name" value="DIHYDROFOLATE REDUCTASE"/>
    <property type="match status" value="1"/>
</dbReference>
<dbReference type="GO" id="GO:0046452">
    <property type="term" value="P:dihydrofolate metabolic process"/>
    <property type="evidence" value="ECO:0007669"/>
    <property type="project" value="TreeGrafter"/>
</dbReference>
<dbReference type="AlphaFoldDB" id="A0A814EXU6"/>
<evidence type="ECO:0000256" key="1">
    <source>
        <dbReference type="ARBA" id="ARBA00004903"/>
    </source>
</evidence>
<evidence type="ECO:0000313" key="8">
    <source>
        <dbReference type="EMBL" id="CAF0977436.1"/>
    </source>
</evidence>
<evidence type="ECO:0000313" key="10">
    <source>
        <dbReference type="Proteomes" id="UP000663832"/>
    </source>
</evidence>
<dbReference type="InterPro" id="IPR012259">
    <property type="entry name" value="DHFR"/>
</dbReference>
<comment type="caution">
    <text evidence="8">The sequence shown here is derived from an EMBL/GenBank/DDBJ whole genome shotgun (WGS) entry which is preliminary data.</text>
</comment>
<gene>
    <name evidence="8" type="ORF">BJG266_LOCUS14678</name>
    <name evidence="9" type="ORF">QVE165_LOCUS34734</name>
</gene>
<proteinExistence type="predicted"/>
<dbReference type="Gene3D" id="3.40.430.10">
    <property type="entry name" value="Dihydrofolate Reductase, subunit A"/>
    <property type="match status" value="1"/>
</dbReference>
<dbReference type="Proteomes" id="UP000663832">
    <property type="component" value="Unassembled WGS sequence"/>
</dbReference>
<dbReference type="OrthoDB" id="4664297at2759"/>
<dbReference type="EC" id="1.5.1.3" evidence="2"/>
<evidence type="ECO:0000256" key="6">
    <source>
        <dbReference type="ARBA" id="ARBA00048873"/>
    </source>
</evidence>
<keyword evidence="4" id="KW-0521">NADP</keyword>
<feature type="domain" description="DHFR" evidence="7">
    <location>
        <begin position="6"/>
        <end position="204"/>
    </location>
</feature>
<name>A0A814EXU6_9BILA</name>
<dbReference type="GO" id="GO:0004146">
    <property type="term" value="F:dihydrofolate reductase activity"/>
    <property type="evidence" value="ECO:0007669"/>
    <property type="project" value="UniProtKB-EC"/>
</dbReference>
<dbReference type="Pfam" id="PF00186">
    <property type="entry name" value="DHFR_1"/>
    <property type="match status" value="1"/>
</dbReference>
<dbReference type="Proteomes" id="UP000663877">
    <property type="component" value="Unassembled WGS sequence"/>
</dbReference>
<evidence type="ECO:0000256" key="4">
    <source>
        <dbReference type="ARBA" id="ARBA00022857"/>
    </source>
</evidence>
<dbReference type="EMBL" id="CAJNOM010000330">
    <property type="protein sequence ID" value="CAF1364331.1"/>
    <property type="molecule type" value="Genomic_DNA"/>
</dbReference>
<dbReference type="PROSITE" id="PS51330">
    <property type="entry name" value="DHFR_2"/>
    <property type="match status" value="1"/>
</dbReference>
<evidence type="ECO:0000313" key="9">
    <source>
        <dbReference type="EMBL" id="CAF1364331.1"/>
    </source>
</evidence>
<dbReference type="InterPro" id="IPR024072">
    <property type="entry name" value="DHFR-like_dom_sf"/>
</dbReference>
<dbReference type="EMBL" id="CAJNOI010000062">
    <property type="protein sequence ID" value="CAF0977436.1"/>
    <property type="molecule type" value="Genomic_DNA"/>
</dbReference>
<dbReference type="CDD" id="cd00209">
    <property type="entry name" value="DHFR"/>
    <property type="match status" value="1"/>
</dbReference>
<evidence type="ECO:0000313" key="11">
    <source>
        <dbReference type="Proteomes" id="UP000663877"/>
    </source>
</evidence>
<dbReference type="GO" id="GO:0005739">
    <property type="term" value="C:mitochondrion"/>
    <property type="evidence" value="ECO:0007669"/>
    <property type="project" value="TreeGrafter"/>
</dbReference>